<organism evidence="2 3">
    <name type="scientific">Strongylus vulgaris</name>
    <name type="common">Blood worm</name>
    <dbReference type="NCBI Taxonomy" id="40348"/>
    <lineage>
        <taxon>Eukaryota</taxon>
        <taxon>Metazoa</taxon>
        <taxon>Ecdysozoa</taxon>
        <taxon>Nematoda</taxon>
        <taxon>Chromadorea</taxon>
        <taxon>Rhabditida</taxon>
        <taxon>Rhabditina</taxon>
        <taxon>Rhabditomorpha</taxon>
        <taxon>Strongyloidea</taxon>
        <taxon>Strongylidae</taxon>
        <taxon>Strongylus</taxon>
    </lineage>
</organism>
<evidence type="ECO:0008006" key="4">
    <source>
        <dbReference type="Google" id="ProtNLM"/>
    </source>
</evidence>
<dbReference type="Gene3D" id="1.10.10.60">
    <property type="entry name" value="Homeodomain-like"/>
    <property type="match status" value="1"/>
</dbReference>
<dbReference type="EMBL" id="UYYB01003367">
    <property type="protein sequence ID" value="VDM66645.1"/>
    <property type="molecule type" value="Genomic_DNA"/>
</dbReference>
<name>A0A3P7K5R7_STRVU</name>
<dbReference type="AlphaFoldDB" id="A0A3P7K5R7"/>
<accession>A0A3P7K5R7</accession>
<protein>
    <recommendedName>
        <fullName evidence="4">MEIS N-terminal domain-containing protein</fullName>
    </recommendedName>
</protein>
<dbReference type="OrthoDB" id="10056939at2759"/>
<proteinExistence type="predicted"/>
<dbReference type="Proteomes" id="UP000270094">
    <property type="component" value="Unassembled WGS sequence"/>
</dbReference>
<feature type="region of interest" description="Disordered" evidence="1">
    <location>
        <begin position="59"/>
        <end position="87"/>
    </location>
</feature>
<reference evidence="2 3" key="1">
    <citation type="submission" date="2018-11" db="EMBL/GenBank/DDBJ databases">
        <authorList>
            <consortium name="Pathogen Informatics"/>
        </authorList>
    </citation>
    <scope>NUCLEOTIDE SEQUENCE [LARGE SCALE GENOMIC DNA]</scope>
</reference>
<sequence length="130" mass="14213">MSTAAGNGGLMDECLQQHAPGLLMDCTGYAGPSGQHHGGSYEMYGDASEYCQQLVVYPQHPSDPPQAGRETPLRGAKTTSGQAKKRGIFPKPATNILRAWLFQHLTVIRSCLYYSRFLYLISLHPKPGCD</sequence>
<keyword evidence="3" id="KW-1185">Reference proteome</keyword>
<gene>
    <name evidence="2" type="ORF">SVUK_LOCUS1643</name>
</gene>
<evidence type="ECO:0000256" key="1">
    <source>
        <dbReference type="SAM" id="MobiDB-lite"/>
    </source>
</evidence>
<evidence type="ECO:0000313" key="2">
    <source>
        <dbReference type="EMBL" id="VDM66645.1"/>
    </source>
</evidence>
<evidence type="ECO:0000313" key="3">
    <source>
        <dbReference type="Proteomes" id="UP000270094"/>
    </source>
</evidence>